<gene>
    <name evidence="5" type="ORF">H8Z76_13175</name>
</gene>
<evidence type="ECO:0000256" key="1">
    <source>
        <dbReference type="ARBA" id="ARBA00023125"/>
    </source>
</evidence>
<evidence type="ECO:0000256" key="2">
    <source>
        <dbReference type="PIRNR" id="PIRNR002070"/>
    </source>
</evidence>
<dbReference type="InterPro" id="IPR012340">
    <property type="entry name" value="NA-bd_OB-fold"/>
</dbReference>
<dbReference type="InterPro" id="IPR000424">
    <property type="entry name" value="Primosome_PriB/ssb"/>
</dbReference>
<reference evidence="5 6" key="1">
    <citation type="submission" date="2020-08" db="EMBL/GenBank/DDBJ databases">
        <title>Genome public.</title>
        <authorList>
            <person name="Liu C."/>
            <person name="Sun Q."/>
        </authorList>
    </citation>
    <scope>NUCLEOTIDE SEQUENCE [LARGE SCALE GENOMIC DNA]</scope>
    <source>
        <strain evidence="5 6">BX0805</strain>
    </source>
</reference>
<name>A0ABR7IDB6_9FIRM</name>
<dbReference type="InterPro" id="IPR011344">
    <property type="entry name" value="ssDNA-bd"/>
</dbReference>
<evidence type="ECO:0000313" key="6">
    <source>
        <dbReference type="Proteomes" id="UP000621540"/>
    </source>
</evidence>
<evidence type="ECO:0000256" key="3">
    <source>
        <dbReference type="RuleBase" id="RU000524"/>
    </source>
</evidence>
<accession>A0ABR7IDB6</accession>
<dbReference type="EMBL" id="JACOQH010000013">
    <property type="protein sequence ID" value="MBC5754935.1"/>
    <property type="molecule type" value="Genomic_DNA"/>
</dbReference>
<dbReference type="GO" id="GO:0003677">
    <property type="term" value="F:DNA binding"/>
    <property type="evidence" value="ECO:0007669"/>
    <property type="project" value="UniProtKB-KW"/>
</dbReference>
<evidence type="ECO:0000313" key="5">
    <source>
        <dbReference type="EMBL" id="MBC5754935.1"/>
    </source>
</evidence>
<feature type="compositionally biased region" description="Basic and acidic residues" evidence="4">
    <location>
        <begin position="108"/>
        <end position="127"/>
    </location>
</feature>
<dbReference type="Pfam" id="PF00436">
    <property type="entry name" value="SSB"/>
    <property type="match status" value="1"/>
</dbReference>
<dbReference type="CDD" id="cd04496">
    <property type="entry name" value="SSB_OBF"/>
    <property type="match status" value="1"/>
</dbReference>
<dbReference type="Proteomes" id="UP000621540">
    <property type="component" value="Unassembled WGS sequence"/>
</dbReference>
<evidence type="ECO:0000256" key="4">
    <source>
        <dbReference type="SAM" id="MobiDB-lite"/>
    </source>
</evidence>
<sequence length="127" mass="14553">MNLTIQIGRFTKDPEISYGENQAIKCVRVDIAVPRDFLLGDDDPKADFFHCVAFKASAKFIAKFCKKGDKVAIRGRFQNNNYTKNDGTKVYGDQLIIDKIEFAQTKPDQTEENFHPPDEDEEMPFKD</sequence>
<keyword evidence="1 2" id="KW-0238">DNA-binding</keyword>
<dbReference type="PROSITE" id="PS50935">
    <property type="entry name" value="SSB"/>
    <property type="match status" value="1"/>
</dbReference>
<dbReference type="SUPFAM" id="SSF50249">
    <property type="entry name" value="Nucleic acid-binding proteins"/>
    <property type="match status" value="1"/>
</dbReference>
<feature type="region of interest" description="Disordered" evidence="4">
    <location>
        <begin position="104"/>
        <end position="127"/>
    </location>
</feature>
<dbReference type="Gene3D" id="2.40.50.140">
    <property type="entry name" value="Nucleic acid-binding proteins"/>
    <property type="match status" value="1"/>
</dbReference>
<organism evidence="5 6">
    <name type="scientific">Roseburia yibonii</name>
    <dbReference type="NCBI Taxonomy" id="2763063"/>
    <lineage>
        <taxon>Bacteria</taxon>
        <taxon>Bacillati</taxon>
        <taxon>Bacillota</taxon>
        <taxon>Clostridia</taxon>
        <taxon>Lachnospirales</taxon>
        <taxon>Lachnospiraceae</taxon>
        <taxon>Roseburia</taxon>
    </lineage>
</organism>
<dbReference type="PIRSF" id="PIRSF002070">
    <property type="entry name" value="SSB"/>
    <property type="match status" value="1"/>
</dbReference>
<protein>
    <recommendedName>
        <fullName evidence="2 3">Single-stranded DNA-binding protein</fullName>
    </recommendedName>
</protein>
<dbReference type="NCBIfam" id="TIGR00621">
    <property type="entry name" value="ssb"/>
    <property type="match status" value="1"/>
</dbReference>
<proteinExistence type="predicted"/>
<keyword evidence="6" id="KW-1185">Reference proteome</keyword>
<comment type="caution">
    <text evidence="5">The sequence shown here is derived from an EMBL/GenBank/DDBJ whole genome shotgun (WGS) entry which is preliminary data.</text>
</comment>
<dbReference type="RefSeq" id="WP_186982802.1">
    <property type="nucleotide sequence ID" value="NZ_JACOQH010000013.1"/>
</dbReference>